<name>A0A512C373_9HYPH</name>
<evidence type="ECO:0000313" key="2">
    <source>
        <dbReference type="EMBL" id="GEO18664.1"/>
    </source>
</evidence>
<evidence type="ECO:0000313" key="3">
    <source>
        <dbReference type="Proteomes" id="UP000321085"/>
    </source>
</evidence>
<dbReference type="EMBL" id="BJYU01000223">
    <property type="protein sequence ID" value="GEO18664.1"/>
    <property type="molecule type" value="Genomic_DNA"/>
</dbReference>
<feature type="region of interest" description="Disordered" evidence="1">
    <location>
        <begin position="58"/>
        <end position="102"/>
    </location>
</feature>
<proteinExistence type="predicted"/>
<comment type="caution">
    <text evidence="2">The sequence shown here is derived from an EMBL/GenBank/DDBJ whole genome shotgun (WGS) entry which is preliminary data.</text>
</comment>
<organism evidence="2 3">
    <name type="scientific">Microvirga aerophila</name>
    <dbReference type="NCBI Taxonomy" id="670291"/>
    <lineage>
        <taxon>Bacteria</taxon>
        <taxon>Pseudomonadati</taxon>
        <taxon>Pseudomonadota</taxon>
        <taxon>Alphaproteobacteria</taxon>
        <taxon>Hyphomicrobiales</taxon>
        <taxon>Methylobacteriaceae</taxon>
        <taxon>Microvirga</taxon>
    </lineage>
</organism>
<reference evidence="2 3" key="1">
    <citation type="submission" date="2019-07" db="EMBL/GenBank/DDBJ databases">
        <title>Whole genome shotgun sequence of Microvirga aerophila NBRC 106136.</title>
        <authorList>
            <person name="Hosoyama A."/>
            <person name="Uohara A."/>
            <person name="Ohji S."/>
            <person name="Ichikawa N."/>
        </authorList>
    </citation>
    <scope>NUCLEOTIDE SEQUENCE [LARGE SCALE GENOMIC DNA]</scope>
    <source>
        <strain evidence="2 3">NBRC 106136</strain>
    </source>
</reference>
<gene>
    <name evidence="2" type="ORF">MAE02_63600</name>
</gene>
<protein>
    <submittedName>
        <fullName evidence="2">Uncharacterized protein</fullName>
    </submittedName>
</protein>
<keyword evidence="3" id="KW-1185">Reference proteome</keyword>
<sequence length="117" mass="12369">MCLPENLGEKSGSPGDLAASPLQSVLLITALELLKIQRRRMLHQTHAGKVAVALGEEAVDKGTGSPQEISGDREGQFQNQQPTKKIKSAAPDPIAEISPGEGSCVWATTSSMMSFPI</sequence>
<dbReference type="Proteomes" id="UP000321085">
    <property type="component" value="Unassembled WGS sequence"/>
</dbReference>
<dbReference type="AlphaFoldDB" id="A0A512C373"/>
<accession>A0A512C373</accession>
<evidence type="ECO:0000256" key="1">
    <source>
        <dbReference type="SAM" id="MobiDB-lite"/>
    </source>
</evidence>